<evidence type="ECO:0000256" key="10">
    <source>
        <dbReference type="SAM" id="Coils"/>
    </source>
</evidence>
<dbReference type="EMBL" id="BOMP01000159">
    <property type="protein sequence ID" value="GIE45317.1"/>
    <property type="molecule type" value="Genomic_DNA"/>
</dbReference>
<accession>A0A7W7HKP7</accession>
<comment type="caution">
    <text evidence="15">The sequence shown here is derived from an EMBL/GenBank/DDBJ whole genome shotgun (WGS) entry which is preliminary data.</text>
</comment>
<evidence type="ECO:0000259" key="13">
    <source>
        <dbReference type="PROSITE" id="PS50113"/>
    </source>
</evidence>
<dbReference type="SUPFAM" id="SSF47384">
    <property type="entry name" value="Homodimeric domain of signal transducing histidine kinase"/>
    <property type="match status" value="1"/>
</dbReference>
<evidence type="ECO:0000256" key="8">
    <source>
        <dbReference type="ARBA" id="ARBA00023136"/>
    </source>
</evidence>
<name>A0A7W7HKP7_9ACTN</name>
<dbReference type="GO" id="GO:0007234">
    <property type="term" value="P:osmosensory signaling via phosphorelay pathway"/>
    <property type="evidence" value="ECO:0007669"/>
    <property type="project" value="TreeGrafter"/>
</dbReference>
<dbReference type="CDD" id="cd00130">
    <property type="entry name" value="PAS"/>
    <property type="match status" value="1"/>
</dbReference>
<dbReference type="GO" id="GO:0005886">
    <property type="term" value="C:plasma membrane"/>
    <property type="evidence" value="ECO:0007669"/>
    <property type="project" value="UniProtKB-SubCell"/>
</dbReference>
<evidence type="ECO:0000256" key="7">
    <source>
        <dbReference type="ARBA" id="ARBA00023012"/>
    </source>
</evidence>
<evidence type="ECO:0000256" key="1">
    <source>
        <dbReference type="ARBA" id="ARBA00000085"/>
    </source>
</evidence>
<dbReference type="InterPro" id="IPR036890">
    <property type="entry name" value="HATPase_C_sf"/>
</dbReference>
<dbReference type="PROSITE" id="PS50112">
    <property type="entry name" value="PAS"/>
    <property type="match status" value="1"/>
</dbReference>
<dbReference type="GO" id="GO:0000155">
    <property type="term" value="F:phosphorelay sensor kinase activity"/>
    <property type="evidence" value="ECO:0007669"/>
    <property type="project" value="InterPro"/>
</dbReference>
<dbReference type="EC" id="2.7.13.3" evidence="3"/>
<keyword evidence="17" id="KW-1185">Reference proteome</keyword>
<gene>
    <name evidence="14" type="ORF">Alo02nite_82150</name>
    <name evidence="15" type="ORF">BJ964_006148</name>
</gene>
<dbReference type="InterPro" id="IPR003594">
    <property type="entry name" value="HATPase_dom"/>
</dbReference>
<dbReference type="Gene3D" id="1.10.287.130">
    <property type="match status" value="1"/>
</dbReference>
<dbReference type="InterPro" id="IPR000014">
    <property type="entry name" value="PAS"/>
</dbReference>
<dbReference type="Gene3D" id="3.30.565.10">
    <property type="entry name" value="Histidine kinase-like ATPase, C-terminal domain"/>
    <property type="match status" value="1"/>
</dbReference>
<dbReference type="InterPro" id="IPR004358">
    <property type="entry name" value="Sig_transdc_His_kin-like_C"/>
</dbReference>
<evidence type="ECO:0000259" key="11">
    <source>
        <dbReference type="PROSITE" id="PS50109"/>
    </source>
</evidence>
<keyword evidence="5" id="KW-0808">Transferase</keyword>
<organism evidence="15 16">
    <name type="scientific">Actinoplanes lobatus</name>
    <dbReference type="NCBI Taxonomy" id="113568"/>
    <lineage>
        <taxon>Bacteria</taxon>
        <taxon>Bacillati</taxon>
        <taxon>Actinomycetota</taxon>
        <taxon>Actinomycetes</taxon>
        <taxon>Micromonosporales</taxon>
        <taxon>Micromonosporaceae</taxon>
        <taxon>Actinoplanes</taxon>
    </lineage>
</organism>
<dbReference type="Gene3D" id="3.30.450.20">
    <property type="entry name" value="PAS domain"/>
    <property type="match status" value="1"/>
</dbReference>
<evidence type="ECO:0000256" key="4">
    <source>
        <dbReference type="ARBA" id="ARBA00022553"/>
    </source>
</evidence>
<dbReference type="NCBIfam" id="TIGR00229">
    <property type="entry name" value="sensory_box"/>
    <property type="match status" value="1"/>
</dbReference>
<dbReference type="CDD" id="cd00082">
    <property type="entry name" value="HisKA"/>
    <property type="match status" value="1"/>
</dbReference>
<feature type="coiled-coil region" evidence="10">
    <location>
        <begin position="141"/>
        <end position="175"/>
    </location>
</feature>
<evidence type="ECO:0000256" key="5">
    <source>
        <dbReference type="ARBA" id="ARBA00022679"/>
    </source>
</evidence>
<evidence type="ECO:0000256" key="6">
    <source>
        <dbReference type="ARBA" id="ARBA00022777"/>
    </source>
</evidence>
<evidence type="ECO:0000313" key="16">
    <source>
        <dbReference type="Proteomes" id="UP000590511"/>
    </source>
</evidence>
<evidence type="ECO:0000313" key="15">
    <source>
        <dbReference type="EMBL" id="MBB4751987.1"/>
    </source>
</evidence>
<keyword evidence="10" id="KW-0175">Coiled coil</keyword>
<dbReference type="Pfam" id="PF00512">
    <property type="entry name" value="HisKA"/>
    <property type="match status" value="1"/>
</dbReference>
<evidence type="ECO:0000256" key="3">
    <source>
        <dbReference type="ARBA" id="ARBA00012438"/>
    </source>
</evidence>
<dbReference type="Pfam" id="PF08448">
    <property type="entry name" value="PAS_4"/>
    <property type="match status" value="1"/>
</dbReference>
<comment type="subcellular location">
    <subcellularLocation>
        <location evidence="2">Cell membrane</location>
    </subcellularLocation>
</comment>
<dbReference type="PROSITE" id="PS50113">
    <property type="entry name" value="PAC"/>
    <property type="match status" value="1"/>
</dbReference>
<dbReference type="PANTHER" id="PTHR42878:SF15">
    <property type="entry name" value="BACTERIOPHYTOCHROME"/>
    <property type="match status" value="1"/>
</dbReference>
<evidence type="ECO:0000313" key="14">
    <source>
        <dbReference type="EMBL" id="GIE45317.1"/>
    </source>
</evidence>
<dbReference type="InterPro" id="IPR035965">
    <property type="entry name" value="PAS-like_dom_sf"/>
</dbReference>
<dbReference type="RefSeq" id="WP_188123926.1">
    <property type="nucleotide sequence ID" value="NZ_BOMP01000159.1"/>
</dbReference>
<dbReference type="InterPro" id="IPR036097">
    <property type="entry name" value="HisK_dim/P_sf"/>
</dbReference>
<dbReference type="SMART" id="SM00387">
    <property type="entry name" value="HATPase_c"/>
    <property type="match status" value="1"/>
</dbReference>
<keyword evidence="6" id="KW-0418">Kinase</keyword>
<evidence type="ECO:0000256" key="9">
    <source>
        <dbReference type="ARBA" id="ARBA00039401"/>
    </source>
</evidence>
<sequence>MDNQNSTGGMMATDSVSDPGAALECQAHDTQIGTEQLLALIDNTSAVIYIHDQDGRYVLINREYERRFGVRREDIVGLTDHDLFPPHVADAFRANDRLALQVGGPVQVEETAPGPDGPHTYITVKVPLMDGAGHACAVAGISTDITERKRAEEEVRRLNTELEQRVRELEVLTNELDTFAYSVSHDLRGPLGSVAGLAEILIEDHTDRLDEEAQSYLRRIHDNAARMSQLTDDLLRLSGVTRSELRRERVDLSRLAHAALADLRDADPRREVNASIADGLVCTGDTHLIQLALNNLISNAWKFTGGRPDARIEVGATRLDGEEVFFVRDNGAGFSMGDVDGLFQPFQRLHAASDFAGHGVGLSIVHRVLSRHGGRIWADSAPGAGATFYFTLTDRHAEPQP</sequence>
<evidence type="ECO:0000259" key="12">
    <source>
        <dbReference type="PROSITE" id="PS50112"/>
    </source>
</evidence>
<evidence type="ECO:0000256" key="2">
    <source>
        <dbReference type="ARBA" id="ARBA00004236"/>
    </source>
</evidence>
<feature type="domain" description="Histidine kinase" evidence="11">
    <location>
        <begin position="182"/>
        <end position="396"/>
    </location>
</feature>
<dbReference type="SMART" id="SM00091">
    <property type="entry name" value="PAS"/>
    <property type="match status" value="1"/>
</dbReference>
<dbReference type="PRINTS" id="PR00344">
    <property type="entry name" value="BCTRLSENSOR"/>
</dbReference>
<dbReference type="EMBL" id="JACHNC010000001">
    <property type="protein sequence ID" value="MBB4751987.1"/>
    <property type="molecule type" value="Genomic_DNA"/>
</dbReference>
<dbReference type="SUPFAM" id="SSF55874">
    <property type="entry name" value="ATPase domain of HSP90 chaperone/DNA topoisomerase II/histidine kinase"/>
    <property type="match status" value="1"/>
</dbReference>
<dbReference type="AlphaFoldDB" id="A0A7W7HKP7"/>
<dbReference type="InterPro" id="IPR003661">
    <property type="entry name" value="HisK_dim/P_dom"/>
</dbReference>
<dbReference type="PROSITE" id="PS50109">
    <property type="entry name" value="HIS_KIN"/>
    <property type="match status" value="1"/>
</dbReference>
<dbReference type="InterPro" id="IPR050351">
    <property type="entry name" value="BphY/WalK/GraS-like"/>
</dbReference>
<dbReference type="PANTHER" id="PTHR42878">
    <property type="entry name" value="TWO-COMPONENT HISTIDINE KINASE"/>
    <property type="match status" value="1"/>
</dbReference>
<dbReference type="InterPro" id="IPR000700">
    <property type="entry name" value="PAS-assoc_C"/>
</dbReference>
<reference evidence="14 17" key="2">
    <citation type="submission" date="2021-01" db="EMBL/GenBank/DDBJ databases">
        <title>Whole genome shotgun sequence of Actinoplanes lobatus NBRC 12513.</title>
        <authorList>
            <person name="Komaki H."/>
            <person name="Tamura T."/>
        </authorList>
    </citation>
    <scope>NUCLEOTIDE SEQUENCE [LARGE SCALE GENOMIC DNA]</scope>
    <source>
        <strain evidence="14 17">NBRC 12513</strain>
    </source>
</reference>
<feature type="domain" description="PAC" evidence="13">
    <location>
        <begin position="106"/>
        <end position="157"/>
    </location>
</feature>
<evidence type="ECO:0000313" key="17">
    <source>
        <dbReference type="Proteomes" id="UP000631312"/>
    </source>
</evidence>
<keyword evidence="7" id="KW-0902">Two-component regulatory system</keyword>
<dbReference type="Proteomes" id="UP000590511">
    <property type="component" value="Unassembled WGS sequence"/>
</dbReference>
<dbReference type="InterPro" id="IPR005467">
    <property type="entry name" value="His_kinase_dom"/>
</dbReference>
<keyword evidence="8" id="KW-0472">Membrane</keyword>
<dbReference type="GO" id="GO:0030295">
    <property type="term" value="F:protein kinase activator activity"/>
    <property type="evidence" value="ECO:0007669"/>
    <property type="project" value="TreeGrafter"/>
</dbReference>
<dbReference type="SMART" id="SM00388">
    <property type="entry name" value="HisKA"/>
    <property type="match status" value="1"/>
</dbReference>
<dbReference type="InterPro" id="IPR013656">
    <property type="entry name" value="PAS_4"/>
</dbReference>
<reference evidence="15 16" key="1">
    <citation type="submission" date="2020-08" db="EMBL/GenBank/DDBJ databases">
        <title>Sequencing the genomes of 1000 actinobacteria strains.</title>
        <authorList>
            <person name="Klenk H.-P."/>
        </authorList>
    </citation>
    <scope>NUCLEOTIDE SEQUENCE [LARGE SCALE GENOMIC DNA]</scope>
    <source>
        <strain evidence="15 16">DSM 43150</strain>
    </source>
</reference>
<dbReference type="Proteomes" id="UP000631312">
    <property type="component" value="Unassembled WGS sequence"/>
</dbReference>
<keyword evidence="4" id="KW-0597">Phosphoprotein</keyword>
<protein>
    <recommendedName>
        <fullName evidence="9">Sensor-like histidine kinase SenX3</fullName>
        <ecNumber evidence="3">2.7.13.3</ecNumber>
    </recommendedName>
</protein>
<feature type="domain" description="PAS" evidence="12">
    <location>
        <begin position="33"/>
        <end position="103"/>
    </location>
</feature>
<comment type="catalytic activity">
    <reaction evidence="1">
        <text>ATP + protein L-histidine = ADP + protein N-phospho-L-histidine.</text>
        <dbReference type="EC" id="2.7.13.3"/>
    </reaction>
</comment>
<dbReference type="SUPFAM" id="SSF55785">
    <property type="entry name" value="PYP-like sensor domain (PAS domain)"/>
    <property type="match status" value="1"/>
</dbReference>
<proteinExistence type="predicted"/>
<dbReference type="Pfam" id="PF02518">
    <property type="entry name" value="HATPase_c"/>
    <property type="match status" value="1"/>
</dbReference>
<dbReference type="GO" id="GO:0000156">
    <property type="term" value="F:phosphorelay response regulator activity"/>
    <property type="evidence" value="ECO:0007669"/>
    <property type="project" value="TreeGrafter"/>
</dbReference>
<dbReference type="FunFam" id="3.30.565.10:FF:000006">
    <property type="entry name" value="Sensor histidine kinase WalK"/>
    <property type="match status" value="1"/>
</dbReference>